<dbReference type="RefSeq" id="WP_154780221.1">
    <property type="nucleotide sequence ID" value="NZ_WMBC01000005.1"/>
</dbReference>
<evidence type="ECO:0000313" key="4">
    <source>
        <dbReference type="Proteomes" id="UP000437824"/>
    </source>
</evidence>
<dbReference type="EMBL" id="WMBC01000005">
    <property type="protein sequence ID" value="MTD61158.1"/>
    <property type="molecule type" value="Genomic_DNA"/>
</dbReference>
<dbReference type="Pfam" id="PF18983">
    <property type="entry name" value="DUF5717"/>
    <property type="match status" value="1"/>
</dbReference>
<accession>A0A844GKM0</accession>
<comment type="caution">
    <text evidence="3">The sequence shown here is derived from an EMBL/GenBank/DDBJ whole genome shotgun (WGS) entry which is preliminary data.</text>
</comment>
<dbReference type="InterPro" id="IPR043774">
    <property type="entry name" value="DUF5717_C"/>
</dbReference>
<protein>
    <submittedName>
        <fullName evidence="3">Uncharacterized protein</fullName>
    </submittedName>
</protein>
<dbReference type="InterPro" id="IPR043775">
    <property type="entry name" value="DUF5717_N"/>
</dbReference>
<evidence type="ECO:0000313" key="3">
    <source>
        <dbReference type="EMBL" id="MTD61158.1"/>
    </source>
</evidence>
<organism evidence="3 4">
    <name type="scientific">Blautia luti DSM 14534 = JCM 17040</name>
    <dbReference type="NCBI Taxonomy" id="649762"/>
    <lineage>
        <taxon>Bacteria</taxon>
        <taxon>Bacillati</taxon>
        <taxon>Bacillota</taxon>
        <taxon>Clostridia</taxon>
        <taxon>Lachnospirales</taxon>
        <taxon>Lachnospiraceae</taxon>
        <taxon>Blautia</taxon>
    </lineage>
</organism>
<feature type="domain" description="DUF5717" evidence="2">
    <location>
        <begin position="1"/>
        <end position="881"/>
    </location>
</feature>
<evidence type="ECO:0000259" key="1">
    <source>
        <dbReference type="Pfam" id="PF18983"/>
    </source>
</evidence>
<dbReference type="Proteomes" id="UP000437824">
    <property type="component" value="Unassembled WGS sequence"/>
</dbReference>
<proteinExistence type="predicted"/>
<dbReference type="Pfam" id="PF18984">
    <property type="entry name" value="DUF5717_N"/>
    <property type="match status" value="1"/>
</dbReference>
<feature type="domain" description="DUF5717" evidence="1">
    <location>
        <begin position="886"/>
        <end position="1191"/>
    </location>
</feature>
<evidence type="ECO:0000259" key="2">
    <source>
        <dbReference type="Pfam" id="PF18984"/>
    </source>
</evidence>
<reference evidence="3 4" key="1">
    <citation type="submission" date="2019-11" db="EMBL/GenBank/DDBJ databases">
        <title>Draft genome sequence of Blautia luti DSM 14534T, isolated from human stool.</title>
        <authorList>
            <person name="Ortiz R."/>
            <person name="Melis-Arcos F."/>
            <person name="Covarrubias P."/>
            <person name="Cardenas J.P."/>
            <person name="Perez-Donoso J."/>
            <person name="Almonacid D."/>
        </authorList>
    </citation>
    <scope>NUCLEOTIDE SEQUENCE [LARGE SCALE GENOMIC DNA]</scope>
    <source>
        <strain evidence="3 4">DSM 14534</strain>
    </source>
</reference>
<sequence>MKKKIEELLNGKFEYEQPQLLFSQEKIEVTVKAGDVYRGELYFGTEDNHRIRGYITSSNRRVVPGMDKFSGTTVRLQYGVDGSGMRPGEKHEGWLCFTTSIGEYKLPFVIRAQKEEIKSVAGKVTDLDSFVNIAKDDFREAYRLFTDSRFRELLDQKDKKQMALYKGLSRQPVTFQHLEEFLISTGKKKPVHISLKTDSSSFYDIRESVRESFPVQRDGWGHLRLDIETKGDFLEVSKKVVMDDDFIGSYYQVEYVIHKEKLTHGRQFGEVVVKSPYQELVYQITASQEPQVQLRTGLHEKKMKLELLKDFLEYSCGRMELKTWVSSGRFLLNQLREEGCEAPEYQMYEAYLSYMEGNAGTERNADTEENRDIEKNMEQAVEILKSLRNKSFHKEDPEYAGAYLYLCMLTGLYKDTEHAVRRLRNFYMQKEDSFLLFWIRLQTDRELTQSPSRTVFMLEEQFEKGCRNPLLYLEAWKYISQDMSLLHRMSSFWAQVFLLAGKEGILTEELIMRFAYLTGYERKFNRSMYRAMAMGYEAFPSDDTLEAICRYIMLGNPREPEYFRWFSLAVEHGLRLTRLYEYYVETMDTSYQRELPKALLMYFTYNNTSLGDDKKAFIYASIINNKEKQPQTYDDYRDHMKIFAMRKANEGKMNENYAVLYQEFLSCPKNRRQAELIAGKMFTNRLYCDDKKIRWIIVRHEQLENEEKYPCIHGIAYPRIYTEDAVILFQDGQQRRYCSTVDYNVKKLFDEREMVDYALEQKAEDTGLILHYCESTEPDRRGLDIFRRIPQDEKFSPEYQKDIRKKLLKYYGENVRGEDLDDYLKEMDYRAYAAVDRTGLLELLIERGLYVQAMSVISELGYEGLSTESLLKLTSRMLIRCDMAEDEELLALASDVYRMGKYDEVILKYLMEYRYGPVDGLLAVWKSARGFEMDTYDFEEKLLGILMFTSDYRKDGEKILEDYVKHAGKEYIIGAYLTQISYGVFVREYPMSIFVRNELETAYRQKWPVNFICRLALFESLSRDKDLSEEQFAMEQEILQKCMKKDLQFAFFRRLPAQLKTQYQLDDKTFVEYHTDPEARVTLYYALDAGLGRELQYQTEPLRNLYEGIFMKTFTLFYGESLRYYFRTEVNGKVHQTQERVITMNKVEGIPVSRYQLINQMLSARRLDKEQEVLKQVKKYLRQEQYVEEMFVIEKESDEQ</sequence>
<gene>
    <name evidence="3" type="ORF">GKZ57_07740</name>
</gene>
<name>A0A844GKM0_9FIRM</name>
<dbReference type="AlphaFoldDB" id="A0A844GKM0"/>